<dbReference type="InterPro" id="IPR056546">
    <property type="entry name" value="MreB_MamK-like"/>
</dbReference>
<comment type="subunit">
    <text evidence="6">Forms polymers.</text>
</comment>
<keyword evidence="1 6" id="KW-0963">Cytoplasm</keyword>
<evidence type="ECO:0000313" key="7">
    <source>
        <dbReference type="EMBL" id="SNR52530.1"/>
    </source>
</evidence>
<dbReference type="Proteomes" id="UP000198348">
    <property type="component" value="Unassembled WGS sequence"/>
</dbReference>
<dbReference type="GO" id="GO:0005524">
    <property type="term" value="F:ATP binding"/>
    <property type="evidence" value="ECO:0007669"/>
    <property type="project" value="UniProtKB-KW"/>
</dbReference>
<sequence>MGGFGIDFGTANTVVGQPDAGIVLDEPSVMLTRANEPYRAIRVGKEARELIGRTPAGFATVRPMRDGVIVDLESARAYIGAIIRKVTDRWQRWMRPRAVIAVPAGATTLERRALLEVAHEAGLRKVAVLPEPVSGALGSGVNPVEPRAHLVVDVGGGTSEITGFCFGGVLTHRSCRVAGDELTLALYQHLRAEHQIVVGELTAEDIKVGMHGQDDPSLVVEGRDAATGRARLVTLDTAEIMDALRPTTTEIVHTLTSCLEDLPAQAVGDVMAEGVLAIGGGSLLRGFTMLLEEAFGFPVKQSERPLTCVAEGATAALSQPDVVAAYGYY</sequence>
<dbReference type="InterPro" id="IPR043129">
    <property type="entry name" value="ATPase_NBD"/>
</dbReference>
<evidence type="ECO:0000256" key="4">
    <source>
        <dbReference type="ARBA" id="ARBA00022960"/>
    </source>
</evidence>
<feature type="binding site" evidence="6">
    <location>
        <begin position="156"/>
        <end position="158"/>
    </location>
    <ligand>
        <name>ATP</name>
        <dbReference type="ChEBI" id="CHEBI:30616"/>
    </ligand>
</feature>
<dbReference type="AlphaFoldDB" id="A0A238X1G1"/>
<dbReference type="GO" id="GO:0005737">
    <property type="term" value="C:cytoplasm"/>
    <property type="evidence" value="ECO:0007669"/>
    <property type="project" value="UniProtKB-SubCell"/>
</dbReference>
<dbReference type="RefSeq" id="WP_089301263.1">
    <property type="nucleotide sequence ID" value="NZ_FZNW01000008.1"/>
</dbReference>
<dbReference type="Gene3D" id="3.30.420.40">
    <property type="match status" value="2"/>
</dbReference>
<evidence type="ECO:0000256" key="1">
    <source>
        <dbReference type="ARBA" id="ARBA00022490"/>
    </source>
</evidence>
<feature type="binding site" evidence="6">
    <location>
        <begin position="204"/>
        <end position="207"/>
    </location>
    <ligand>
        <name>ATP</name>
        <dbReference type="ChEBI" id="CHEBI:30616"/>
    </ligand>
</feature>
<proteinExistence type="inferred from homology"/>
<keyword evidence="4 6" id="KW-0133">Cell shape</keyword>
<organism evidence="7 8">
    <name type="scientific">Haloechinothrix alba</name>
    <dbReference type="NCBI Taxonomy" id="664784"/>
    <lineage>
        <taxon>Bacteria</taxon>
        <taxon>Bacillati</taxon>
        <taxon>Actinomycetota</taxon>
        <taxon>Actinomycetes</taxon>
        <taxon>Pseudonocardiales</taxon>
        <taxon>Pseudonocardiaceae</taxon>
        <taxon>Haloechinothrix</taxon>
    </lineage>
</organism>
<protein>
    <recommendedName>
        <fullName evidence="6">Cell shape-determining protein MreB</fullName>
    </recommendedName>
</protein>
<dbReference type="PANTHER" id="PTHR42749:SF1">
    <property type="entry name" value="CELL SHAPE-DETERMINING PROTEIN MREB"/>
    <property type="match status" value="1"/>
</dbReference>
<dbReference type="PRINTS" id="PR01652">
    <property type="entry name" value="SHAPEPROTEIN"/>
</dbReference>
<feature type="binding site" evidence="6">
    <location>
        <begin position="280"/>
        <end position="283"/>
    </location>
    <ligand>
        <name>ATP</name>
        <dbReference type="ChEBI" id="CHEBI:30616"/>
    </ligand>
</feature>
<dbReference type="GO" id="GO:0008360">
    <property type="term" value="P:regulation of cell shape"/>
    <property type="evidence" value="ECO:0007669"/>
    <property type="project" value="UniProtKB-UniRule"/>
</dbReference>
<keyword evidence="2 6" id="KW-0547">Nucleotide-binding</keyword>
<evidence type="ECO:0000256" key="3">
    <source>
        <dbReference type="ARBA" id="ARBA00022840"/>
    </source>
</evidence>
<evidence type="ECO:0000256" key="5">
    <source>
        <dbReference type="ARBA" id="ARBA00023458"/>
    </source>
</evidence>
<dbReference type="EMBL" id="FZNW01000008">
    <property type="protein sequence ID" value="SNR52530.1"/>
    <property type="molecule type" value="Genomic_DNA"/>
</dbReference>
<comment type="similarity">
    <text evidence="5 6">Belongs to the FtsA/MreB family.</text>
</comment>
<dbReference type="HAMAP" id="MF_02207">
    <property type="entry name" value="MreB"/>
    <property type="match status" value="1"/>
</dbReference>
<dbReference type="OrthoDB" id="9768127at2"/>
<gene>
    <name evidence="6" type="primary">mreB</name>
    <name evidence="7" type="ORF">SAMN06265360_108172</name>
</gene>
<evidence type="ECO:0000256" key="2">
    <source>
        <dbReference type="ARBA" id="ARBA00022741"/>
    </source>
</evidence>
<dbReference type="PANTHER" id="PTHR42749">
    <property type="entry name" value="CELL SHAPE-DETERMINING PROTEIN MREB"/>
    <property type="match status" value="1"/>
</dbReference>
<dbReference type="Pfam" id="PF06723">
    <property type="entry name" value="MreB_Mbl"/>
    <property type="match status" value="1"/>
</dbReference>
<comment type="subcellular location">
    <subcellularLocation>
        <location evidence="6">Cytoplasm</location>
    </subcellularLocation>
    <text evidence="6">Membrane-associated.</text>
</comment>
<accession>A0A238X1G1</accession>
<keyword evidence="3 6" id="KW-0067">ATP-binding</keyword>
<dbReference type="InterPro" id="IPR004753">
    <property type="entry name" value="MreB"/>
</dbReference>
<reference evidence="7 8" key="1">
    <citation type="submission" date="2017-06" db="EMBL/GenBank/DDBJ databases">
        <authorList>
            <person name="Kim H.J."/>
            <person name="Triplett B.A."/>
        </authorList>
    </citation>
    <scope>NUCLEOTIDE SEQUENCE [LARGE SCALE GENOMIC DNA]</scope>
    <source>
        <strain evidence="7 8">DSM 45207</strain>
    </source>
</reference>
<evidence type="ECO:0000313" key="8">
    <source>
        <dbReference type="Proteomes" id="UP000198348"/>
    </source>
</evidence>
<comment type="function">
    <text evidence="6">Forms membrane-associated dynamic filaments that are essential for cell shape determination. Acts by regulating cell wall synthesis and cell elongation, and thus cell shape. A feedback loop between cell geometry and MreB localization may maintain elongated cell shape by targeting cell wall growth to regions of negative cell wall curvature.</text>
</comment>
<dbReference type="SUPFAM" id="SSF53067">
    <property type="entry name" value="Actin-like ATPase domain"/>
    <property type="match status" value="2"/>
</dbReference>
<feature type="binding site" evidence="6">
    <location>
        <begin position="10"/>
        <end position="12"/>
    </location>
    <ligand>
        <name>ATP</name>
        <dbReference type="ChEBI" id="CHEBI:30616"/>
    </ligand>
</feature>
<dbReference type="CDD" id="cd10225">
    <property type="entry name" value="ASKHA_NBD_MreB-like"/>
    <property type="match status" value="1"/>
</dbReference>
<keyword evidence="8" id="KW-1185">Reference proteome</keyword>
<name>A0A238X1G1_9PSEU</name>
<evidence type="ECO:0000256" key="6">
    <source>
        <dbReference type="HAMAP-Rule" id="MF_02207"/>
    </source>
</evidence>
<dbReference type="GO" id="GO:0000902">
    <property type="term" value="P:cell morphogenesis"/>
    <property type="evidence" value="ECO:0007669"/>
    <property type="project" value="InterPro"/>
</dbReference>